<evidence type="ECO:0000259" key="2">
    <source>
        <dbReference type="Pfam" id="PF00534"/>
    </source>
</evidence>
<keyword evidence="1 3" id="KW-0808">Transferase</keyword>
<dbReference type="PANTHER" id="PTHR46401">
    <property type="entry name" value="GLYCOSYLTRANSFERASE WBBK-RELATED"/>
    <property type="match status" value="1"/>
</dbReference>
<dbReference type="SUPFAM" id="SSF53756">
    <property type="entry name" value="UDP-Glycosyltransferase/glycogen phosphorylase"/>
    <property type="match status" value="1"/>
</dbReference>
<evidence type="ECO:0000313" key="4">
    <source>
        <dbReference type="Proteomes" id="UP000740557"/>
    </source>
</evidence>
<dbReference type="Gene3D" id="3.40.50.2000">
    <property type="entry name" value="Glycogen Phosphorylase B"/>
    <property type="match status" value="2"/>
</dbReference>
<name>A0A955EDM3_UNCKA</name>
<sequence>MKVLFQGRVDLNVLGGGDKIQIENTASELRKLGVDVDISTSLTTDYSPYDLIHVFQLDWTPESYLYAKKSKKYNKPLVLSPIHHSIKEVELFDKRSTYGIYRKISGKLLWKQSQRDTLKNLFKSIYFFPKIYPTLVSVFMGLHNMQRTALQLADYVLVQTNIEVALLKESYGVEFKWEKVQNGVASHFLNFKAPNSDLHPTLKIKDYLLCVGRVEARKNQLAIIEAVENLRKSTNIDFNLVFVGVLSEQKHQTYVRCFLRLVEQHSWITYLGQVPYVDIPEYIHYASVGVSASWFESTGLTSLDAVICGANAVATGEQAREYLGDLAYYCNPADVSSISAAILKAYNAPKPQIQKELISSYTWENAANQTLEVYKKLLG</sequence>
<dbReference type="EMBL" id="JAGQNX010000119">
    <property type="protein sequence ID" value="MCA9308608.1"/>
    <property type="molecule type" value="Genomic_DNA"/>
</dbReference>
<feature type="domain" description="Glycosyl transferase family 1" evidence="2">
    <location>
        <begin position="205"/>
        <end position="350"/>
    </location>
</feature>
<gene>
    <name evidence="3" type="ORF">KC980_03780</name>
</gene>
<evidence type="ECO:0000313" key="3">
    <source>
        <dbReference type="EMBL" id="MCA9308608.1"/>
    </source>
</evidence>
<reference evidence="3" key="2">
    <citation type="journal article" date="2021" name="Microbiome">
        <title>Successional dynamics and alternative stable states in a saline activated sludge microbial community over 9 years.</title>
        <authorList>
            <person name="Wang Y."/>
            <person name="Ye J."/>
            <person name="Ju F."/>
            <person name="Liu L."/>
            <person name="Boyd J.A."/>
            <person name="Deng Y."/>
            <person name="Parks D.H."/>
            <person name="Jiang X."/>
            <person name="Yin X."/>
            <person name="Woodcroft B.J."/>
            <person name="Tyson G.W."/>
            <person name="Hugenholtz P."/>
            <person name="Polz M.F."/>
            <person name="Zhang T."/>
        </authorList>
    </citation>
    <scope>NUCLEOTIDE SEQUENCE</scope>
    <source>
        <strain evidence="3">HKST-UBA79</strain>
    </source>
</reference>
<dbReference type="GO" id="GO:0009103">
    <property type="term" value="P:lipopolysaccharide biosynthetic process"/>
    <property type="evidence" value="ECO:0007669"/>
    <property type="project" value="TreeGrafter"/>
</dbReference>
<organism evidence="3 4">
    <name type="scientific">candidate division WWE3 bacterium</name>
    <dbReference type="NCBI Taxonomy" id="2053526"/>
    <lineage>
        <taxon>Bacteria</taxon>
        <taxon>Katanobacteria</taxon>
    </lineage>
</organism>
<dbReference type="EC" id="2.4.-.-" evidence="3"/>
<accession>A0A955EDM3</accession>
<proteinExistence type="predicted"/>
<dbReference type="PANTHER" id="PTHR46401:SF2">
    <property type="entry name" value="GLYCOSYLTRANSFERASE WBBK-RELATED"/>
    <property type="match status" value="1"/>
</dbReference>
<dbReference type="Proteomes" id="UP000740557">
    <property type="component" value="Unassembled WGS sequence"/>
</dbReference>
<dbReference type="Pfam" id="PF00534">
    <property type="entry name" value="Glycos_transf_1"/>
    <property type="match status" value="1"/>
</dbReference>
<dbReference type="InterPro" id="IPR001296">
    <property type="entry name" value="Glyco_trans_1"/>
</dbReference>
<evidence type="ECO:0000256" key="1">
    <source>
        <dbReference type="ARBA" id="ARBA00022679"/>
    </source>
</evidence>
<reference evidence="3" key="1">
    <citation type="submission" date="2020-04" db="EMBL/GenBank/DDBJ databases">
        <authorList>
            <person name="Zhang T."/>
        </authorList>
    </citation>
    <scope>NUCLEOTIDE SEQUENCE</scope>
    <source>
        <strain evidence="3">HKST-UBA79</strain>
    </source>
</reference>
<dbReference type="AlphaFoldDB" id="A0A955EDM3"/>
<keyword evidence="3" id="KW-0328">Glycosyltransferase</keyword>
<comment type="caution">
    <text evidence="3">The sequence shown here is derived from an EMBL/GenBank/DDBJ whole genome shotgun (WGS) entry which is preliminary data.</text>
</comment>
<protein>
    <submittedName>
        <fullName evidence="3">Glycosyltransferase</fullName>
        <ecNumber evidence="3">2.4.-.-</ecNumber>
    </submittedName>
</protein>
<dbReference type="GO" id="GO:0016757">
    <property type="term" value="F:glycosyltransferase activity"/>
    <property type="evidence" value="ECO:0007669"/>
    <property type="project" value="UniProtKB-KW"/>
</dbReference>